<proteinExistence type="predicted"/>
<dbReference type="RefSeq" id="WP_058580079.1">
    <property type="nucleotide sequence ID" value="NZ_LOPU01000004.1"/>
</dbReference>
<name>A0A0W1RE54_9EURY</name>
<feature type="transmembrane region" description="Helical" evidence="6">
    <location>
        <begin position="53"/>
        <end position="80"/>
    </location>
</feature>
<sequence length="357" mass="38538">MDRTRRRLAPQSLLSLLSILLAALGFLFAVQLLSEAMGLLSPVLRPALQYRTGGFSLVGVSWLSAYVLLNGSAVAAIALSLFSAELITVTELFLLVSGSRLGAAGIVLFVGVLDYARASEYSLSEAVRLGTLAFIVSCSIYVPATVLGVVALRWTDVEGWASGVAVPVRFRSVGFFESLVGMTIDLIGVVPSVIVALALFVGCLQLFDSQLERIETEWLQKRVLVYLQSRWLSFALGLVVTAVTTSVAFSLGVVVPVYNRGYIERREIVPYVMGASLGTLTDTLLVAVVLESSTGVTIVFLLLMVATASTTVALSFYEQYYGLVDDIQRRLLEDRRSFALFLLLLVAIPLVLIALPA</sequence>
<evidence type="ECO:0000256" key="3">
    <source>
        <dbReference type="ARBA" id="ARBA00022692"/>
    </source>
</evidence>
<dbReference type="Pfam" id="PF02690">
    <property type="entry name" value="Na_Pi_cotrans"/>
    <property type="match status" value="1"/>
</dbReference>
<dbReference type="GO" id="GO:0044341">
    <property type="term" value="P:sodium-dependent phosphate transport"/>
    <property type="evidence" value="ECO:0007669"/>
    <property type="project" value="InterPro"/>
</dbReference>
<evidence type="ECO:0000313" key="7">
    <source>
        <dbReference type="EMBL" id="KTG11347.1"/>
    </source>
</evidence>
<dbReference type="Proteomes" id="UP000054387">
    <property type="component" value="Unassembled WGS sequence"/>
</dbReference>
<dbReference type="GO" id="GO:0005886">
    <property type="term" value="C:plasma membrane"/>
    <property type="evidence" value="ECO:0007669"/>
    <property type="project" value="UniProtKB-SubCell"/>
</dbReference>
<protein>
    <recommendedName>
        <fullName evidence="9">Sodium:phosphate symporter</fullName>
    </recommendedName>
</protein>
<feature type="transmembrane region" description="Helical" evidence="6">
    <location>
        <begin position="296"/>
        <end position="317"/>
    </location>
</feature>
<evidence type="ECO:0000313" key="8">
    <source>
        <dbReference type="Proteomes" id="UP000054387"/>
    </source>
</evidence>
<reference evidence="7 8" key="1">
    <citation type="submission" date="2015-12" db="EMBL/GenBank/DDBJ databases">
        <title>Haloprofundus marisrubri gen. nov., sp. nov., an extremely halophilic archaeon isolated from the Discovery deep brine-seawater interface in the Red Sea.</title>
        <authorList>
            <person name="Zhang G."/>
            <person name="Stingl U."/>
            <person name="Rashid M."/>
        </authorList>
    </citation>
    <scope>NUCLEOTIDE SEQUENCE [LARGE SCALE GENOMIC DNA]</scope>
    <source>
        <strain evidence="7 8">SB9</strain>
    </source>
</reference>
<feature type="transmembrane region" description="Helical" evidence="6">
    <location>
        <begin position="338"/>
        <end position="355"/>
    </location>
</feature>
<dbReference type="EMBL" id="LOPU01000004">
    <property type="protein sequence ID" value="KTG11347.1"/>
    <property type="molecule type" value="Genomic_DNA"/>
</dbReference>
<dbReference type="InterPro" id="IPR003841">
    <property type="entry name" value="Na/Pi_transpt"/>
</dbReference>
<keyword evidence="3 6" id="KW-0812">Transmembrane</keyword>
<comment type="caution">
    <text evidence="7">The sequence shown here is derived from an EMBL/GenBank/DDBJ whole genome shotgun (WGS) entry which is preliminary data.</text>
</comment>
<feature type="transmembrane region" description="Helical" evidence="6">
    <location>
        <begin position="92"/>
        <end position="112"/>
    </location>
</feature>
<comment type="subcellular location">
    <subcellularLocation>
        <location evidence="1">Cell membrane</location>
        <topology evidence="1">Multi-pass membrane protein</topology>
    </subcellularLocation>
</comment>
<evidence type="ECO:0000256" key="6">
    <source>
        <dbReference type="SAM" id="Phobius"/>
    </source>
</evidence>
<evidence type="ECO:0000256" key="1">
    <source>
        <dbReference type="ARBA" id="ARBA00004651"/>
    </source>
</evidence>
<dbReference type="AlphaFoldDB" id="A0A0W1RE54"/>
<keyword evidence="2" id="KW-1003">Cell membrane</keyword>
<keyword evidence="5 6" id="KW-0472">Membrane</keyword>
<organism evidence="7 8">
    <name type="scientific">Haloprofundus marisrubri</name>
    <dbReference type="NCBI Taxonomy" id="1514971"/>
    <lineage>
        <taxon>Archaea</taxon>
        <taxon>Methanobacteriati</taxon>
        <taxon>Methanobacteriota</taxon>
        <taxon>Stenosarchaea group</taxon>
        <taxon>Halobacteria</taxon>
        <taxon>Halobacteriales</taxon>
        <taxon>Haloferacaceae</taxon>
        <taxon>Haloprofundus</taxon>
    </lineage>
</organism>
<evidence type="ECO:0000256" key="4">
    <source>
        <dbReference type="ARBA" id="ARBA00022989"/>
    </source>
</evidence>
<feature type="transmembrane region" description="Helical" evidence="6">
    <location>
        <begin position="132"/>
        <end position="152"/>
    </location>
</feature>
<evidence type="ECO:0008006" key="9">
    <source>
        <dbReference type="Google" id="ProtNLM"/>
    </source>
</evidence>
<keyword evidence="4 6" id="KW-1133">Transmembrane helix</keyword>
<evidence type="ECO:0000256" key="2">
    <source>
        <dbReference type="ARBA" id="ARBA00022475"/>
    </source>
</evidence>
<feature type="transmembrane region" description="Helical" evidence="6">
    <location>
        <begin position="231"/>
        <end position="256"/>
    </location>
</feature>
<keyword evidence="8" id="KW-1185">Reference proteome</keyword>
<dbReference type="STRING" id="1514971.AUR64_03565"/>
<accession>A0A0W1RE54</accession>
<feature type="transmembrane region" description="Helical" evidence="6">
    <location>
        <begin position="179"/>
        <end position="207"/>
    </location>
</feature>
<dbReference type="GO" id="GO:0005436">
    <property type="term" value="F:sodium:phosphate symporter activity"/>
    <property type="evidence" value="ECO:0007669"/>
    <property type="project" value="InterPro"/>
</dbReference>
<evidence type="ECO:0000256" key="5">
    <source>
        <dbReference type="ARBA" id="ARBA00023136"/>
    </source>
</evidence>
<dbReference type="OrthoDB" id="187584at2157"/>
<feature type="transmembrane region" description="Helical" evidence="6">
    <location>
        <begin position="268"/>
        <end position="290"/>
    </location>
</feature>
<gene>
    <name evidence="7" type="ORF">AUR64_03565</name>
</gene>